<evidence type="ECO:0000256" key="1">
    <source>
        <dbReference type="ARBA" id="ARBA00010690"/>
    </source>
</evidence>
<dbReference type="RefSeq" id="WP_286337970.1">
    <property type="nucleotide sequence ID" value="NZ_AP027370.1"/>
</dbReference>
<organism evidence="2 3">
    <name type="scientific">Hydrogenimonas cancrithermarum</name>
    <dbReference type="NCBI Taxonomy" id="2993563"/>
    <lineage>
        <taxon>Bacteria</taxon>
        <taxon>Pseudomonadati</taxon>
        <taxon>Campylobacterota</taxon>
        <taxon>Epsilonproteobacteria</taxon>
        <taxon>Campylobacterales</taxon>
        <taxon>Hydrogenimonadaceae</taxon>
        <taxon>Hydrogenimonas</taxon>
    </lineage>
</organism>
<evidence type="ECO:0000313" key="3">
    <source>
        <dbReference type="Proteomes" id="UP001321445"/>
    </source>
</evidence>
<dbReference type="Proteomes" id="UP001321445">
    <property type="component" value="Chromosome"/>
</dbReference>
<dbReference type="Pfam" id="PF01312">
    <property type="entry name" value="Bac_export_2"/>
    <property type="match status" value="1"/>
</dbReference>
<reference evidence="2 3" key="1">
    <citation type="submission" date="2023-03" db="EMBL/GenBank/DDBJ databases">
        <title>Description of Hydrogenimonas sp. ISO32.</title>
        <authorList>
            <person name="Mino S."/>
            <person name="Fukazawa S."/>
            <person name="Sawabe T."/>
        </authorList>
    </citation>
    <scope>NUCLEOTIDE SEQUENCE [LARGE SCALE GENOMIC DNA]</scope>
    <source>
        <strain evidence="2 3">ISO32</strain>
    </source>
</reference>
<sequence>MLTPKAAALKYNADIQNAPKVVAAGRGKIAQKILEKAKAFDVPLFQNEALAEALLQQEVGTEIDPQLFQAVAEVFIWLLESEENAELSK</sequence>
<comment type="similarity">
    <text evidence="1">Belongs to the type III secretion exporter family.</text>
</comment>
<dbReference type="PANTHER" id="PTHR30531:SF12">
    <property type="entry name" value="FLAGELLAR BIOSYNTHETIC PROTEIN FLHB"/>
    <property type="match status" value="1"/>
</dbReference>
<dbReference type="PANTHER" id="PTHR30531">
    <property type="entry name" value="FLAGELLAR BIOSYNTHETIC PROTEIN FLHB"/>
    <property type="match status" value="1"/>
</dbReference>
<proteinExistence type="inferred from homology"/>
<evidence type="ECO:0000313" key="2">
    <source>
        <dbReference type="EMBL" id="BDY12793.1"/>
    </source>
</evidence>
<dbReference type="EMBL" id="AP027370">
    <property type="protein sequence ID" value="BDY12793.1"/>
    <property type="molecule type" value="Genomic_DNA"/>
</dbReference>
<dbReference type="InterPro" id="IPR006135">
    <property type="entry name" value="T3SS_substrate_exporter"/>
</dbReference>
<accession>A0ABM8FKE9</accession>
<gene>
    <name evidence="2" type="ORF">HCR_11050</name>
</gene>
<dbReference type="InterPro" id="IPR029025">
    <property type="entry name" value="T3SS_substrate_exporter_C"/>
</dbReference>
<protein>
    <submittedName>
        <fullName evidence="2">Type III secretion protein</fullName>
    </submittedName>
</protein>
<name>A0ABM8FKE9_9BACT</name>
<keyword evidence="3" id="KW-1185">Reference proteome</keyword>
<dbReference type="SUPFAM" id="SSF160544">
    <property type="entry name" value="EscU C-terminal domain-like"/>
    <property type="match status" value="1"/>
</dbReference>
<dbReference type="Gene3D" id="3.40.1690.10">
    <property type="entry name" value="secretion proteins EscU"/>
    <property type="match status" value="1"/>
</dbReference>